<dbReference type="AlphaFoldDB" id="A0A8J8W846"/>
<proteinExistence type="predicted"/>
<feature type="domain" description="DUF8035" evidence="2">
    <location>
        <begin position="597"/>
        <end position="649"/>
    </location>
</feature>
<feature type="compositionally biased region" description="Basic and acidic residues" evidence="1">
    <location>
        <begin position="57"/>
        <end position="67"/>
    </location>
</feature>
<feature type="compositionally biased region" description="Polar residues" evidence="1">
    <location>
        <begin position="735"/>
        <end position="745"/>
    </location>
</feature>
<dbReference type="PANTHER" id="PTHR42081">
    <property type="entry name" value="ZINC FINGER PROTEIN DHHC DOMAIN CONTAINING PROTEIN"/>
    <property type="match status" value="1"/>
</dbReference>
<evidence type="ECO:0000256" key="1">
    <source>
        <dbReference type="SAM" id="MobiDB-lite"/>
    </source>
</evidence>
<dbReference type="EMBL" id="WIWV01000011">
    <property type="protein sequence ID" value="KAF7718789.1"/>
    <property type="molecule type" value="Genomic_DNA"/>
</dbReference>
<feature type="region of interest" description="Disordered" evidence="1">
    <location>
        <begin position="382"/>
        <end position="596"/>
    </location>
</feature>
<feature type="compositionally biased region" description="Basic residues" evidence="1">
    <location>
        <begin position="447"/>
        <end position="459"/>
    </location>
</feature>
<feature type="compositionally biased region" description="Low complexity" evidence="1">
    <location>
        <begin position="703"/>
        <end position="716"/>
    </location>
</feature>
<feature type="compositionally biased region" description="Basic and acidic residues" evidence="1">
    <location>
        <begin position="501"/>
        <end position="512"/>
    </location>
</feature>
<feature type="region of interest" description="Disordered" evidence="1">
    <location>
        <begin position="653"/>
        <end position="745"/>
    </location>
</feature>
<name>A0A8J8W846_9EURO</name>
<sequence>MGFSSHLRALSPTTGRHYHTGARASTGMVHLNSGYDSYDGGRGRHDHEDYYYPSDTGYRHEPRHRSAIDVQPVSSHKFTDSGHSAKKRTEYAIQPRTRHRSHTASGTDLYHTPLRLTVPSSSSTHVRPGDYSARSHRSPSPLPPAADTHGHGKSGHISSHHGKGHRRVFSTDYGSDTTALARKDHDRHHPGIYHPSHHVSSPSTRRHRHAHPGSLSKSYNIDDDNAYSYTGPGEEARRDLSGDYAIVRKSRRRGRTSLDRPMSVNLDDGHHQWQMRGKEHRVRGPPPTSRGLDKIDRERRPRSSSRGPHGGRDGSKTRPYPGHEQALMVLPHESDDDYYSDVHRRPRRHRSHRPTEGNLSRSHYEGSDRALALAAGSLGTAALSGGYSDNSDREPRHRGRRHHRRPETQHDDDSPRTSARDLGDGDPSFSERHKQMYLEPLDDDGMHRRRRHSQRRGHRRSDSDLDVDTDDEDLHKYRREPVARPRRSRHSSEDTSNDEDTPAKRAPRERSVHRSRSRQARDDRRAGNSHSPLSSDSRENAQKALTVEPPASKEPEPAPVKGILKPPKKAFPEEPNPIREGVAPLKDANKNGIPPTARWTKIDRRLVNPAALEAGNERFEERPEFVIVLRVLTKEEIQAYAVKTQEIRGQLPRHTLEVQTDSHGNSDARREEHEQERRQRHQNDSPSTDDEDDNSDEPRRIEAAPAPATTPSANSSMPLRSRPASHSPPLPGRPTASQVEQLLSV</sequence>
<feature type="compositionally biased region" description="Basic residues" evidence="1">
    <location>
        <begin position="396"/>
        <end position="405"/>
    </location>
</feature>
<feature type="compositionally biased region" description="Basic and acidic residues" evidence="1">
    <location>
        <begin position="473"/>
        <end position="483"/>
    </location>
</feature>
<reference evidence="3" key="1">
    <citation type="journal article" date="2020" name="Front. Microbiol.">
        <title>Gene regulatory networks of Penicillium echinulatum 2HH and Penicillium oxalicum 114-2 inferred by a computational biology approach.</title>
        <authorList>
            <person name="Lenz A.R."/>
            <person name="Galan-Vasquez E."/>
            <person name="Balbinot E."/>
            <person name="De Abreu F.P."/>
            <person name="De Oliveira N.S."/>
            <person name="Da Rosa L.O."/>
            <person name="De Avila E Silva S."/>
            <person name="Camassola M."/>
            <person name="Dillon A.J.P."/>
            <person name="Perez-Rueda E."/>
        </authorList>
    </citation>
    <scope>NUCLEOTIDE SEQUENCE</scope>
    <source>
        <strain evidence="3">S1M29</strain>
    </source>
</reference>
<feature type="region of interest" description="Disordered" evidence="1">
    <location>
        <begin position="53"/>
        <end position="171"/>
    </location>
</feature>
<evidence type="ECO:0000313" key="3">
    <source>
        <dbReference type="EMBL" id="KAF7718789.1"/>
    </source>
</evidence>
<evidence type="ECO:0000313" key="4">
    <source>
        <dbReference type="Proteomes" id="UP000631181"/>
    </source>
</evidence>
<dbReference type="OrthoDB" id="5418088at2759"/>
<accession>A0A8J8W846</accession>
<organism evidence="3 4">
    <name type="scientific">Penicillium ucsense</name>
    <dbReference type="NCBI Taxonomy" id="2839758"/>
    <lineage>
        <taxon>Eukaryota</taxon>
        <taxon>Fungi</taxon>
        <taxon>Dikarya</taxon>
        <taxon>Ascomycota</taxon>
        <taxon>Pezizomycotina</taxon>
        <taxon>Eurotiomycetes</taxon>
        <taxon>Eurotiomycetidae</taxon>
        <taxon>Eurotiales</taxon>
        <taxon>Aspergillaceae</taxon>
        <taxon>Penicillium</taxon>
    </lineage>
</organism>
<dbReference type="Pfam" id="PF26118">
    <property type="entry name" value="DUF8035"/>
    <property type="match status" value="1"/>
</dbReference>
<feature type="compositionally biased region" description="Basic and acidic residues" evidence="1">
    <location>
        <begin position="664"/>
        <end position="683"/>
    </location>
</feature>
<feature type="region of interest" description="Disordered" evidence="1">
    <location>
        <begin position="186"/>
        <end position="365"/>
    </location>
</feature>
<keyword evidence="4" id="KW-1185">Reference proteome</keyword>
<dbReference type="InterPro" id="IPR058348">
    <property type="entry name" value="DUF8035"/>
</dbReference>
<evidence type="ECO:0000259" key="2">
    <source>
        <dbReference type="Pfam" id="PF26118"/>
    </source>
</evidence>
<dbReference type="PANTHER" id="PTHR42081:SF1">
    <property type="entry name" value="ZINC FINGER PROTEIN DHHC DOMAIN CONTAINING PROTEIN"/>
    <property type="match status" value="1"/>
</dbReference>
<feature type="compositionally biased region" description="Basic residues" evidence="1">
    <location>
        <begin position="151"/>
        <end position="168"/>
    </location>
</feature>
<comment type="caution">
    <text evidence="3">The sequence shown here is derived from an EMBL/GenBank/DDBJ whole genome shotgun (WGS) entry which is preliminary data.</text>
</comment>
<dbReference type="Proteomes" id="UP000631181">
    <property type="component" value="Unassembled WGS sequence"/>
</dbReference>
<protein>
    <recommendedName>
        <fullName evidence="2">DUF8035 domain-containing protein</fullName>
    </recommendedName>
</protein>
<feature type="compositionally biased region" description="Basic and acidic residues" evidence="1">
    <location>
        <begin position="291"/>
        <end position="301"/>
    </location>
</feature>
<feature type="compositionally biased region" description="Basic and acidic residues" evidence="1">
    <location>
        <begin position="406"/>
        <end position="436"/>
    </location>
</feature>
<feature type="region of interest" description="Disordered" evidence="1">
    <location>
        <begin position="1"/>
        <end position="22"/>
    </location>
</feature>
<gene>
    <name evidence="3" type="ORF">PECM_000701</name>
</gene>